<dbReference type="InterPro" id="IPR012948">
    <property type="entry name" value="AARP2CN"/>
</dbReference>
<dbReference type="PANTHER" id="PTHR12858:SF2">
    <property type="entry name" value="RIBOSOME BIOGENESIS PROTEIN BMS1 HOMOLOG"/>
    <property type="match status" value="1"/>
</dbReference>
<keyword evidence="5" id="KW-0378">Hydrolase</keyword>
<evidence type="ECO:0000256" key="8">
    <source>
        <dbReference type="ARBA" id="ARBA00023242"/>
    </source>
</evidence>
<keyword evidence="6" id="KW-0067">ATP-binding</keyword>
<evidence type="ECO:0000256" key="3">
    <source>
        <dbReference type="ARBA" id="ARBA00022553"/>
    </source>
</evidence>
<dbReference type="SMART" id="SM01362">
    <property type="entry name" value="DUF663"/>
    <property type="match status" value="1"/>
</dbReference>
<dbReference type="GO" id="GO:0030686">
    <property type="term" value="C:90S preribosome"/>
    <property type="evidence" value="ECO:0007669"/>
    <property type="project" value="TreeGrafter"/>
</dbReference>
<dbReference type="InterPro" id="IPR030387">
    <property type="entry name" value="G_Bms1/Tsr1_dom"/>
</dbReference>
<dbReference type="Pfam" id="PF04950">
    <property type="entry name" value="RIBIOP_C"/>
    <property type="match status" value="1"/>
</dbReference>
<dbReference type="SUPFAM" id="SSF52540">
    <property type="entry name" value="P-loop containing nucleoside triphosphate hydrolases"/>
    <property type="match status" value="1"/>
</dbReference>
<dbReference type="STRING" id="3469.A0A4Y7JQC8"/>
<dbReference type="PROSITE" id="PS51714">
    <property type="entry name" value="G_BMS1"/>
    <property type="match status" value="1"/>
</dbReference>
<dbReference type="GO" id="GO:0032040">
    <property type="term" value="C:small-subunit processome"/>
    <property type="evidence" value="ECO:0007669"/>
    <property type="project" value="UniProtKB-ARBA"/>
</dbReference>
<comment type="subcellular location">
    <subcellularLocation>
        <location evidence="1">Nucleus</location>
        <location evidence="1">Nucleolus</location>
    </subcellularLocation>
</comment>
<evidence type="ECO:0000256" key="10">
    <source>
        <dbReference type="ARBA" id="ARBA00061391"/>
    </source>
</evidence>
<dbReference type="OrthoDB" id="1735800at2759"/>
<sequence length="680" mass="77814">MGIDSSWIIPYSDEYEGRVVHRRGNSLKIYDRKEECDDDDNYTRNAESQAATDQKEEQHQRLDISEIDLHTVEGEESVPYVVLVQGPPNVGKSLLIKSLVKFFTKHHLNDVRGPVTVVSGKHRQLQFVECPNDVNGMMDAAKYADLVLLCIDASYGFEMETFEFLNLLQAHGFPDVIGVLSHLDKIKDEGKLLHTKKRLSRQFWNEIYDGAELFYLSCLDNGMYMEDQIHNLATFISVMKINPLSWQTAHPYLLVDQFEDVTSPEREHIDKKCYRNIGMCGYLRGSNLKRGTKVHIAGVGDFPLYGITSLADPCSSRSAAKMRVTDKERLFYAPMSSHGDLLYDKDAEYIDELNDLNEIEGFRAGTYLKLEVRDIPFEMTKNIDPFCPILVGGISLEEENIGYMQARLKRHSWHIKLLKTREPIIVSVGWRRYQTRPIYAQEGGGSRLHRIHYTPKHADCLAMFWGPLAPPGTGFVAVHNLAGNKAAFRISATGFILDFTQAAEIVAKIVKKRKQVGTPLKIFKKTALIKDMFTSDLEIDWFKGVAIQTARGVRGNVKKAAKKELVRKIKNKGDQPTERIASCSFQHEISLSDEVFMRVWKQVGELKDSLDKDDPARRQRTIEQRRAVVFMDMKHRSGNIMPICEEYQFKRRPKEVLFKKEKGKQEIPQCTRRPKGCEVV</sequence>
<gene>
    <name evidence="12" type="ORF">C5167_023635</name>
</gene>
<evidence type="ECO:0000313" key="12">
    <source>
        <dbReference type="EMBL" id="RZC61875.1"/>
    </source>
</evidence>
<feature type="domain" description="Bms1-type G" evidence="11">
    <location>
        <begin position="78"/>
        <end position="242"/>
    </location>
</feature>
<evidence type="ECO:0000256" key="2">
    <source>
        <dbReference type="ARBA" id="ARBA00022517"/>
    </source>
</evidence>
<protein>
    <recommendedName>
        <fullName evidence="11">Bms1-type G domain-containing protein</fullName>
    </recommendedName>
</protein>
<dbReference type="AlphaFoldDB" id="A0A4Y7JQC8"/>
<dbReference type="FunFam" id="3.40.50.300:FF:000105">
    <property type="entry name" value="BMS1 ribosome biogenesis factor"/>
    <property type="match status" value="1"/>
</dbReference>
<dbReference type="Gramene" id="RZC61875">
    <property type="protein sequence ID" value="RZC61875"/>
    <property type="gene ID" value="C5167_023635"/>
</dbReference>
<keyword evidence="2" id="KW-0690">Ribosome biogenesis</keyword>
<evidence type="ECO:0000259" key="11">
    <source>
        <dbReference type="PROSITE" id="PS51714"/>
    </source>
</evidence>
<dbReference type="Pfam" id="PF22298">
    <property type="entry name" value="Tsr1_G-like"/>
    <property type="match status" value="1"/>
</dbReference>
<evidence type="ECO:0000256" key="1">
    <source>
        <dbReference type="ARBA" id="ARBA00004604"/>
    </source>
</evidence>
<dbReference type="GO" id="GO:0005654">
    <property type="term" value="C:nucleoplasm"/>
    <property type="evidence" value="ECO:0007669"/>
    <property type="project" value="UniProtKB-ARBA"/>
</dbReference>
<accession>A0A4Y7JQC8</accession>
<evidence type="ECO:0000256" key="4">
    <source>
        <dbReference type="ARBA" id="ARBA00022741"/>
    </source>
</evidence>
<evidence type="ECO:0000256" key="6">
    <source>
        <dbReference type="ARBA" id="ARBA00022840"/>
    </source>
</evidence>
<dbReference type="GO" id="GO:0003924">
    <property type="term" value="F:GTPase activity"/>
    <property type="evidence" value="ECO:0007669"/>
    <property type="project" value="TreeGrafter"/>
</dbReference>
<comment type="catalytic activity">
    <reaction evidence="9">
        <text>GTP + H2O = GDP + phosphate + H(+)</text>
        <dbReference type="Rhea" id="RHEA:19669"/>
        <dbReference type="ChEBI" id="CHEBI:15377"/>
        <dbReference type="ChEBI" id="CHEBI:15378"/>
        <dbReference type="ChEBI" id="CHEBI:37565"/>
        <dbReference type="ChEBI" id="CHEBI:43474"/>
        <dbReference type="ChEBI" id="CHEBI:58189"/>
    </reaction>
    <physiologicalReaction direction="left-to-right" evidence="9">
        <dbReference type="Rhea" id="RHEA:19670"/>
    </physiologicalReaction>
</comment>
<dbReference type="InterPro" id="IPR039761">
    <property type="entry name" value="Bms1/Tsr1"/>
</dbReference>
<proteinExistence type="inferred from homology"/>
<dbReference type="SMART" id="SM00785">
    <property type="entry name" value="AARP2CN"/>
    <property type="match status" value="1"/>
</dbReference>
<dbReference type="GO" id="GO:0034511">
    <property type="term" value="F:U3 snoRNA binding"/>
    <property type="evidence" value="ECO:0007669"/>
    <property type="project" value="TreeGrafter"/>
</dbReference>
<keyword evidence="4" id="KW-0547">Nucleotide-binding</keyword>
<evidence type="ECO:0000313" key="13">
    <source>
        <dbReference type="Proteomes" id="UP000316621"/>
    </source>
</evidence>
<reference evidence="12 13" key="1">
    <citation type="journal article" date="2018" name="Science">
        <title>The opium poppy genome and morphinan production.</title>
        <authorList>
            <person name="Guo L."/>
            <person name="Winzer T."/>
            <person name="Yang X."/>
            <person name="Li Y."/>
            <person name="Ning Z."/>
            <person name="He Z."/>
            <person name="Teodor R."/>
            <person name="Lu Y."/>
            <person name="Bowser T.A."/>
            <person name="Graham I.A."/>
            <person name="Ye K."/>
        </authorList>
    </citation>
    <scope>NUCLEOTIDE SEQUENCE [LARGE SCALE GENOMIC DNA]</scope>
    <source>
        <strain evidence="13">cv. HN1</strain>
        <tissue evidence="12">Leaves</tissue>
    </source>
</reference>
<dbReference type="GO" id="GO:0005524">
    <property type="term" value="F:ATP binding"/>
    <property type="evidence" value="ECO:0007669"/>
    <property type="project" value="UniProtKB-KW"/>
</dbReference>
<dbReference type="GO" id="GO:0000462">
    <property type="term" value="P:maturation of SSU-rRNA from tricistronic rRNA transcript (SSU-rRNA, 5.8S rRNA, LSU-rRNA)"/>
    <property type="evidence" value="ECO:0007669"/>
    <property type="project" value="TreeGrafter"/>
</dbReference>
<dbReference type="Proteomes" id="UP000316621">
    <property type="component" value="Chromosome 5"/>
</dbReference>
<keyword evidence="7" id="KW-0342">GTP-binding</keyword>
<dbReference type="InterPro" id="IPR007034">
    <property type="entry name" value="BMS1_TSR1_C"/>
</dbReference>
<dbReference type="InterPro" id="IPR027417">
    <property type="entry name" value="P-loop_NTPase"/>
</dbReference>
<organism evidence="12 13">
    <name type="scientific">Papaver somniferum</name>
    <name type="common">Opium poppy</name>
    <dbReference type="NCBI Taxonomy" id="3469"/>
    <lineage>
        <taxon>Eukaryota</taxon>
        <taxon>Viridiplantae</taxon>
        <taxon>Streptophyta</taxon>
        <taxon>Embryophyta</taxon>
        <taxon>Tracheophyta</taxon>
        <taxon>Spermatophyta</taxon>
        <taxon>Magnoliopsida</taxon>
        <taxon>Ranunculales</taxon>
        <taxon>Papaveraceae</taxon>
        <taxon>Papaveroideae</taxon>
        <taxon>Papaver</taxon>
    </lineage>
</organism>
<keyword evidence="13" id="KW-1185">Reference proteome</keyword>
<evidence type="ECO:0000256" key="5">
    <source>
        <dbReference type="ARBA" id="ARBA00022801"/>
    </source>
</evidence>
<name>A0A4Y7JQC8_PAPSO</name>
<evidence type="ECO:0000256" key="9">
    <source>
        <dbReference type="ARBA" id="ARBA00049117"/>
    </source>
</evidence>
<dbReference type="Gene3D" id="3.40.50.300">
    <property type="entry name" value="P-loop containing nucleotide triphosphate hydrolases"/>
    <property type="match status" value="1"/>
</dbReference>
<dbReference type="Pfam" id="PF08142">
    <property type="entry name" value="AARP2CN"/>
    <property type="match status" value="1"/>
</dbReference>
<dbReference type="PANTHER" id="PTHR12858">
    <property type="entry name" value="RIBOSOME BIOGENESIS PROTEIN"/>
    <property type="match status" value="1"/>
</dbReference>
<dbReference type="EMBL" id="CM010719">
    <property type="protein sequence ID" value="RZC61875.1"/>
    <property type="molecule type" value="Genomic_DNA"/>
</dbReference>
<comment type="similarity">
    <text evidence="10">Belongs to the TRAFAC class translation factor GTPase superfamily. Bms1-like GTPase family. BMS1 subfamily.</text>
</comment>
<dbReference type="GO" id="GO:0000479">
    <property type="term" value="P:endonucleolytic cleavage of tricistronic rRNA transcript (SSU-rRNA, 5.8S rRNA, LSU-rRNA)"/>
    <property type="evidence" value="ECO:0007669"/>
    <property type="project" value="TreeGrafter"/>
</dbReference>
<keyword evidence="8" id="KW-0539">Nucleus</keyword>
<keyword evidence="3" id="KW-0597">Phosphoprotein</keyword>
<evidence type="ECO:0000256" key="7">
    <source>
        <dbReference type="ARBA" id="ARBA00023134"/>
    </source>
</evidence>
<dbReference type="GO" id="GO:0005525">
    <property type="term" value="F:GTP binding"/>
    <property type="evidence" value="ECO:0007669"/>
    <property type="project" value="UniProtKB-KW"/>
</dbReference>